<accession>A0ABV7H7Y9</accession>
<evidence type="ECO:0000256" key="2">
    <source>
        <dbReference type="ARBA" id="ARBA00022825"/>
    </source>
</evidence>
<dbReference type="Gene3D" id="3.40.50.1820">
    <property type="entry name" value="alpha/beta hydrolase"/>
    <property type="match status" value="1"/>
</dbReference>
<name>A0ABV7H7Y9_9BURK</name>
<keyword evidence="2" id="KW-0720">Serine protease</keyword>
<dbReference type="PANTHER" id="PTHR42776">
    <property type="entry name" value="SERINE PEPTIDASE S9 FAMILY MEMBER"/>
    <property type="match status" value="1"/>
</dbReference>
<dbReference type="InterPro" id="IPR011659">
    <property type="entry name" value="WD40"/>
</dbReference>
<keyword evidence="1" id="KW-0378">Hydrolase</keyword>
<sequence length="806" mass="88547">MTLATGALLLAPGAEAQNAQRYMEPPAALKAVVDQPRPPQVQLGPDRRTMALIDTPALPSIDEVAAPEARLAGLRINPRAFASSRFSFGTGLAFMTVDAPTPRRVTDLPSPARIADTSFSPDGKHLAFTRNTGEAVELWVAEVATAKARRLSSAPLNAVMGRGFNWLGNDALLVTLRVPGVSEPQPPRAPAGPNVQDATTTGRGQQAIRTFQDLLRTPYDEARFDYFATAQIARIGLDGQTTLIGKPLVMRGVSASPDGQWLLVNAITKPYSYLVPVSMFGRRAEVWNLRGELIHTVANLPVREGLPPSFDAVPEGPRDITWRADVPATLSWAQALDGGDPFKPAEQRDALYQQAYPFKDAPQELARVKTRIGGVTWGDGQTALLTELWYRTRDVVLWEIAPDAPGKAPVQHFSFKTEDRYANPGSPVMTLNRFGRSVLLFAPGAQRAIYLDGEGASAQGDRPFVDRYDIAAKKATRLWRAQGEVYENSIAVLDERGQRLLTRRETQTEPPNFFVRDLSKPERSQLTALTQFAHPLPQFKGVSKELIRYKRKDGIELTANLMLPPGYDAKRDGPLPFILWAYPQEFKTAQAAAQTRGSPYEFNRISASGPAAFLAMGYGVLDDPAMPIIGEGGKEPNDTYVQQLVASAEAAVDEIVRRGVADRNRIAVGGHSYGAFMTANLLAHTRLFKAGIARSGAYNRTLTPFGFQGEERTFWKAPETYAAMSAFNNADKIKDALLLIHGENDSNSGTFPIQSERLYQAVRGLGGTTRLVMLPNEDHGYRARESILHMLWETNNWLERYVKAAK</sequence>
<gene>
    <name evidence="5" type="ORF">ACFOEN_08455</name>
</gene>
<proteinExistence type="predicted"/>
<keyword evidence="6" id="KW-1185">Reference proteome</keyword>
<comment type="caution">
    <text evidence="5">The sequence shown here is derived from an EMBL/GenBank/DDBJ whole genome shotgun (WGS) entry which is preliminary data.</text>
</comment>
<evidence type="ECO:0000313" key="5">
    <source>
        <dbReference type="EMBL" id="MFC3147671.1"/>
    </source>
</evidence>
<evidence type="ECO:0000313" key="6">
    <source>
        <dbReference type="Proteomes" id="UP001595556"/>
    </source>
</evidence>
<dbReference type="Pfam" id="PF07676">
    <property type="entry name" value="PD40"/>
    <property type="match status" value="1"/>
</dbReference>
<dbReference type="SUPFAM" id="SSF82171">
    <property type="entry name" value="DPP6 N-terminal domain-like"/>
    <property type="match status" value="1"/>
</dbReference>
<dbReference type="InterPro" id="IPR011042">
    <property type="entry name" value="6-blade_b-propeller_TolB-like"/>
</dbReference>
<organism evidence="5 6">
    <name type="scientific">Piscinibacterium candidicorallinum</name>
    <dbReference type="NCBI Taxonomy" id="1793872"/>
    <lineage>
        <taxon>Bacteria</taxon>
        <taxon>Pseudomonadati</taxon>
        <taxon>Pseudomonadota</taxon>
        <taxon>Betaproteobacteria</taxon>
        <taxon>Burkholderiales</taxon>
        <taxon>Piscinibacterium</taxon>
    </lineage>
</organism>
<dbReference type="RefSeq" id="WP_377302963.1">
    <property type="nucleotide sequence ID" value="NZ_JBHRTI010000004.1"/>
</dbReference>
<dbReference type="EMBL" id="JBHRTI010000004">
    <property type="protein sequence ID" value="MFC3147671.1"/>
    <property type="molecule type" value="Genomic_DNA"/>
</dbReference>
<dbReference type="PANTHER" id="PTHR42776:SF28">
    <property type="entry name" value="GLUTAMYL ENDOPEPTIDASE, CHLOROPLASTIC-RELATED"/>
    <property type="match status" value="1"/>
</dbReference>
<keyword evidence="2" id="KW-0645">Protease</keyword>
<protein>
    <submittedName>
        <fullName evidence="5">S9 family peptidase</fullName>
    </submittedName>
</protein>
<evidence type="ECO:0000256" key="3">
    <source>
        <dbReference type="SAM" id="MobiDB-lite"/>
    </source>
</evidence>
<evidence type="ECO:0000256" key="1">
    <source>
        <dbReference type="ARBA" id="ARBA00022801"/>
    </source>
</evidence>
<feature type="region of interest" description="Disordered" evidence="3">
    <location>
        <begin position="183"/>
        <end position="203"/>
    </location>
</feature>
<dbReference type="InterPro" id="IPR001375">
    <property type="entry name" value="Peptidase_S9_cat"/>
</dbReference>
<dbReference type="SUPFAM" id="SSF53474">
    <property type="entry name" value="alpha/beta-Hydrolases"/>
    <property type="match status" value="1"/>
</dbReference>
<dbReference type="Gene3D" id="2.120.10.30">
    <property type="entry name" value="TolB, C-terminal domain"/>
    <property type="match status" value="1"/>
</dbReference>
<evidence type="ECO:0000259" key="4">
    <source>
        <dbReference type="Pfam" id="PF00326"/>
    </source>
</evidence>
<dbReference type="Proteomes" id="UP001595556">
    <property type="component" value="Unassembled WGS sequence"/>
</dbReference>
<feature type="domain" description="Peptidase S9 prolyl oligopeptidase catalytic" evidence="4">
    <location>
        <begin position="649"/>
        <end position="803"/>
    </location>
</feature>
<dbReference type="Pfam" id="PF00326">
    <property type="entry name" value="Peptidase_S9"/>
    <property type="match status" value="1"/>
</dbReference>
<dbReference type="InterPro" id="IPR029058">
    <property type="entry name" value="AB_hydrolase_fold"/>
</dbReference>
<reference evidence="6" key="1">
    <citation type="journal article" date="2019" name="Int. J. Syst. Evol. Microbiol.">
        <title>The Global Catalogue of Microorganisms (GCM) 10K type strain sequencing project: providing services to taxonomists for standard genome sequencing and annotation.</title>
        <authorList>
            <consortium name="The Broad Institute Genomics Platform"/>
            <consortium name="The Broad Institute Genome Sequencing Center for Infectious Disease"/>
            <person name="Wu L."/>
            <person name="Ma J."/>
        </authorList>
    </citation>
    <scope>NUCLEOTIDE SEQUENCE [LARGE SCALE GENOMIC DNA]</scope>
    <source>
        <strain evidence="6">KCTC 52168</strain>
    </source>
</reference>